<dbReference type="KEGG" id="coy:HF329_12100"/>
<sequence length="278" mass="31624">MRNTARVIFENETGHPLRIAYPSPALCSLVEYYFEIDLSHATAMQSMKGLPAVTTLLAFPLRPTAWTSVDDANGRVLRLQHSQFLGHLTHSYSSLYAPGTLIFFIKLKPGAAARLFRCPPAELENSQLPLPFLSRDTGLFKNTCLEEQLTAATHFADRVRHCEHALQLTLVELPDTDHRFDMVAHCLRKFESLQLKDEKGLQHLCGSLHVTYASLRRYFLSTLGVTPKFAQKTIRFKKALQEYRSRGYNFYYEDFGYTDFSHFAKDARALTGSSPLEL</sequence>
<evidence type="ECO:0000313" key="2">
    <source>
        <dbReference type="EMBL" id="QJB32026.1"/>
    </source>
</evidence>
<name>A0AAE7D7A2_9BACT</name>
<dbReference type="GO" id="GO:0003700">
    <property type="term" value="F:DNA-binding transcription factor activity"/>
    <property type="evidence" value="ECO:0007669"/>
    <property type="project" value="InterPro"/>
</dbReference>
<dbReference type="AlphaFoldDB" id="A0AAE7D7A2"/>
<feature type="domain" description="HTH araC/xylS-type" evidence="1">
    <location>
        <begin position="185"/>
        <end position="278"/>
    </location>
</feature>
<dbReference type="EMBL" id="CP051205">
    <property type="protein sequence ID" value="QJB32026.1"/>
    <property type="molecule type" value="Genomic_DNA"/>
</dbReference>
<reference evidence="3" key="1">
    <citation type="submission" date="2020-04" db="EMBL/GenBank/DDBJ databases">
        <authorList>
            <person name="Kittiwongwattana C."/>
        </authorList>
    </citation>
    <scope>NUCLEOTIDE SEQUENCE [LARGE SCALE GENOMIC DNA]</scope>
    <source>
        <strain evidence="3">1310</strain>
    </source>
</reference>
<evidence type="ECO:0000259" key="1">
    <source>
        <dbReference type="PROSITE" id="PS01124"/>
    </source>
</evidence>
<proteinExistence type="predicted"/>
<evidence type="ECO:0000313" key="3">
    <source>
        <dbReference type="Proteomes" id="UP000502421"/>
    </source>
</evidence>
<organism evidence="2 3">
    <name type="scientific">Chitinophaga oryzae</name>
    <dbReference type="NCBI Taxonomy" id="2725414"/>
    <lineage>
        <taxon>Bacteria</taxon>
        <taxon>Pseudomonadati</taxon>
        <taxon>Bacteroidota</taxon>
        <taxon>Chitinophagia</taxon>
        <taxon>Chitinophagales</taxon>
        <taxon>Chitinophagaceae</taxon>
        <taxon>Chitinophaga</taxon>
    </lineage>
</organism>
<gene>
    <name evidence="2" type="ORF">HF329_12100</name>
</gene>
<accession>A0AAE7D7A2</accession>
<dbReference type="PROSITE" id="PS01124">
    <property type="entry name" value="HTH_ARAC_FAMILY_2"/>
    <property type="match status" value="1"/>
</dbReference>
<dbReference type="GO" id="GO:0043565">
    <property type="term" value="F:sequence-specific DNA binding"/>
    <property type="evidence" value="ECO:0007669"/>
    <property type="project" value="InterPro"/>
</dbReference>
<dbReference type="InterPro" id="IPR018060">
    <property type="entry name" value="HTH_AraC"/>
</dbReference>
<dbReference type="Gene3D" id="1.10.10.60">
    <property type="entry name" value="Homeodomain-like"/>
    <property type="match status" value="1"/>
</dbReference>
<dbReference type="RefSeq" id="WP_168804278.1">
    <property type="nucleotide sequence ID" value="NZ_CP051205.1"/>
</dbReference>
<dbReference type="Proteomes" id="UP000502421">
    <property type="component" value="Chromosome"/>
</dbReference>
<protein>
    <submittedName>
        <fullName evidence="2">Helix-turn-helix domain-containing protein</fullName>
    </submittedName>
</protein>